<gene>
    <name evidence="2" type="ORF">GGX14DRAFT_389935</name>
</gene>
<proteinExistence type="predicted"/>
<dbReference type="AlphaFoldDB" id="A0AAD6YKD5"/>
<dbReference type="EMBL" id="JARJCW010000011">
    <property type="protein sequence ID" value="KAJ7219357.1"/>
    <property type="molecule type" value="Genomic_DNA"/>
</dbReference>
<feature type="region of interest" description="Disordered" evidence="1">
    <location>
        <begin position="175"/>
        <end position="201"/>
    </location>
</feature>
<protein>
    <submittedName>
        <fullName evidence="2">Uncharacterized protein</fullName>
    </submittedName>
</protein>
<evidence type="ECO:0000256" key="1">
    <source>
        <dbReference type="SAM" id="MobiDB-lite"/>
    </source>
</evidence>
<reference evidence="2" key="1">
    <citation type="submission" date="2023-03" db="EMBL/GenBank/DDBJ databases">
        <title>Massive genome expansion in bonnet fungi (Mycena s.s.) driven by repeated elements and novel gene families across ecological guilds.</title>
        <authorList>
            <consortium name="Lawrence Berkeley National Laboratory"/>
            <person name="Harder C.B."/>
            <person name="Miyauchi S."/>
            <person name="Viragh M."/>
            <person name="Kuo A."/>
            <person name="Thoen E."/>
            <person name="Andreopoulos B."/>
            <person name="Lu D."/>
            <person name="Skrede I."/>
            <person name="Drula E."/>
            <person name="Henrissat B."/>
            <person name="Morin E."/>
            <person name="Kohler A."/>
            <person name="Barry K."/>
            <person name="LaButti K."/>
            <person name="Morin E."/>
            <person name="Salamov A."/>
            <person name="Lipzen A."/>
            <person name="Mereny Z."/>
            <person name="Hegedus B."/>
            <person name="Baldrian P."/>
            <person name="Stursova M."/>
            <person name="Weitz H."/>
            <person name="Taylor A."/>
            <person name="Grigoriev I.V."/>
            <person name="Nagy L.G."/>
            <person name="Martin F."/>
            <person name="Kauserud H."/>
        </authorList>
    </citation>
    <scope>NUCLEOTIDE SEQUENCE</scope>
    <source>
        <strain evidence="2">9144</strain>
    </source>
</reference>
<dbReference type="Proteomes" id="UP001219525">
    <property type="component" value="Unassembled WGS sequence"/>
</dbReference>
<evidence type="ECO:0000313" key="3">
    <source>
        <dbReference type="Proteomes" id="UP001219525"/>
    </source>
</evidence>
<name>A0AAD6YKD5_9AGAR</name>
<organism evidence="2 3">
    <name type="scientific">Mycena pura</name>
    <dbReference type="NCBI Taxonomy" id="153505"/>
    <lineage>
        <taxon>Eukaryota</taxon>
        <taxon>Fungi</taxon>
        <taxon>Dikarya</taxon>
        <taxon>Basidiomycota</taxon>
        <taxon>Agaricomycotina</taxon>
        <taxon>Agaricomycetes</taxon>
        <taxon>Agaricomycetidae</taxon>
        <taxon>Agaricales</taxon>
        <taxon>Marasmiineae</taxon>
        <taxon>Mycenaceae</taxon>
        <taxon>Mycena</taxon>
    </lineage>
</organism>
<sequence>MRKLLDFDLNRLRERVWELQRSFMHENPGELFVTNYDFTSGLADVSVVDAASYGSGLSTSHWNDLKDRVRRTAGQVTIDGATIKWKVHPYPFPAEDTARYYVVVRGLNPGFYSSRRVLAWLSTSDAFWVRAVGWNAAWHMWCSHCVHRHRHIPNQAEVHVIEEIIDEPLSEPLSPDPEWSALPTGGCHSAGTPPPSPDFRTRDEAFLTELHERLRILEWDQIREEVASDPWLRQMDRMEEPYDSDE</sequence>
<keyword evidence="3" id="KW-1185">Reference proteome</keyword>
<comment type="caution">
    <text evidence="2">The sequence shown here is derived from an EMBL/GenBank/DDBJ whole genome shotgun (WGS) entry which is preliminary data.</text>
</comment>
<accession>A0AAD6YKD5</accession>
<evidence type="ECO:0000313" key="2">
    <source>
        <dbReference type="EMBL" id="KAJ7219357.1"/>
    </source>
</evidence>